<dbReference type="RefSeq" id="WP_034242623.1">
    <property type="nucleotide sequence ID" value="NZ_AQRA01000005.1"/>
</dbReference>
<proteinExistence type="predicted"/>
<evidence type="ECO:0000313" key="1">
    <source>
        <dbReference type="EMBL" id="EZH73820.1"/>
    </source>
</evidence>
<dbReference type="EMBL" id="AQRA01000005">
    <property type="protein sequence ID" value="EZH73820.1"/>
    <property type="molecule type" value="Genomic_DNA"/>
</dbReference>
<organism evidence="1 2">
    <name type="scientific">Aquimarina atlantica</name>
    <dbReference type="NCBI Taxonomy" id="1317122"/>
    <lineage>
        <taxon>Bacteria</taxon>
        <taxon>Pseudomonadati</taxon>
        <taxon>Bacteroidota</taxon>
        <taxon>Flavobacteriia</taxon>
        <taxon>Flavobacteriales</taxon>
        <taxon>Flavobacteriaceae</taxon>
        <taxon>Aquimarina</taxon>
    </lineage>
</organism>
<keyword evidence="2" id="KW-1185">Reference proteome</keyword>
<evidence type="ECO:0000313" key="2">
    <source>
        <dbReference type="Proteomes" id="UP000023541"/>
    </source>
</evidence>
<reference evidence="1 2" key="1">
    <citation type="submission" date="2014-04" db="EMBL/GenBank/DDBJ databases">
        <title>Aquimarina sp. 22II-S11-z7 Genome Sequencing.</title>
        <authorList>
            <person name="Lai Q."/>
        </authorList>
    </citation>
    <scope>NUCLEOTIDE SEQUENCE [LARGE SCALE GENOMIC DNA]</scope>
    <source>
        <strain evidence="1 2">22II-S11-z7</strain>
    </source>
</reference>
<evidence type="ECO:0008006" key="3">
    <source>
        <dbReference type="Google" id="ProtNLM"/>
    </source>
</evidence>
<dbReference type="OrthoDB" id="1447646at2"/>
<dbReference type="PROSITE" id="PS51257">
    <property type="entry name" value="PROKAR_LIPOPROTEIN"/>
    <property type="match status" value="1"/>
</dbReference>
<gene>
    <name evidence="1" type="ORF">ATO12_17970</name>
</gene>
<accession>A0A023BV13</accession>
<comment type="caution">
    <text evidence="1">The sequence shown here is derived from an EMBL/GenBank/DDBJ whole genome shotgun (WGS) entry which is preliminary data.</text>
</comment>
<dbReference type="Proteomes" id="UP000023541">
    <property type="component" value="Unassembled WGS sequence"/>
</dbReference>
<sequence>MKVYTFLSVLMLVCACKTQNTVDSSKEIAIVSEPQNKEGYCPESGNCTVKLHKNSSLVLKKDTADSYYPVIEKGEGVVVEFEFLIKGPEGTADGDYSETIHFEINKAIETLNIKGEALGQVQLLFGKHCFCRGEAGYYKIKHGNLTLQKSKENINIDISFSIPEVSHKIFNIKEKIKL</sequence>
<dbReference type="eggNOG" id="ENOG50331EM">
    <property type="taxonomic scope" value="Bacteria"/>
</dbReference>
<name>A0A023BV13_9FLAO</name>
<protein>
    <recommendedName>
        <fullName evidence="3">Lipoprotein</fullName>
    </recommendedName>
</protein>
<dbReference type="AlphaFoldDB" id="A0A023BV13"/>